<evidence type="ECO:0000256" key="3">
    <source>
        <dbReference type="ARBA" id="ARBA00023014"/>
    </source>
</evidence>
<evidence type="ECO:0000313" key="6">
    <source>
        <dbReference type="Proteomes" id="UP000287605"/>
    </source>
</evidence>
<keyword evidence="1" id="KW-0479">Metal-binding</keyword>
<evidence type="ECO:0000313" key="5">
    <source>
        <dbReference type="EMBL" id="RSU15172.1"/>
    </source>
</evidence>
<sequence>MRGNVTSVFFSPSGSTAAVAQMMTEVIPAKVSKKDVFTKPLIKDLVFESTDFLLVTVPVFAGRVPAVCLDSLKYLKGNQTPVIATVVYGNRAYDDALLELTDLLTMNGFAVVGSAAMIARHSIFPKVASGRPDTADGEAAQRFVHRCLEMAKESSFGECGVPGNHPYKAGGKLTLYPTGNEKCTVCGKCAAICPVGAIPKDQPRLTDATRCINCTACMAICPEKARGYEMKEYPEMEKKFLANYSRRLEPEFYYSS</sequence>
<dbReference type="OrthoDB" id="9798098at2"/>
<dbReference type="EMBL" id="NGKA01000002">
    <property type="protein sequence ID" value="RSU15172.1"/>
    <property type="molecule type" value="Genomic_DNA"/>
</dbReference>
<protein>
    <recommendedName>
        <fullName evidence="4">4Fe-4S ferredoxin-type domain-containing protein</fullName>
    </recommendedName>
</protein>
<dbReference type="PROSITE" id="PS51379">
    <property type="entry name" value="4FE4S_FER_2"/>
    <property type="match status" value="2"/>
</dbReference>
<evidence type="ECO:0000256" key="2">
    <source>
        <dbReference type="ARBA" id="ARBA00023004"/>
    </source>
</evidence>
<dbReference type="Gene3D" id="3.40.50.360">
    <property type="match status" value="1"/>
</dbReference>
<dbReference type="GO" id="GO:0051536">
    <property type="term" value="F:iron-sulfur cluster binding"/>
    <property type="evidence" value="ECO:0007669"/>
    <property type="project" value="UniProtKB-KW"/>
</dbReference>
<evidence type="ECO:0000259" key="4">
    <source>
        <dbReference type="PROSITE" id="PS51379"/>
    </source>
</evidence>
<dbReference type="Gene3D" id="3.30.70.20">
    <property type="match status" value="1"/>
</dbReference>
<keyword evidence="3" id="KW-0411">Iron-sulfur</keyword>
<dbReference type="AlphaFoldDB" id="A0A430B4N4"/>
<dbReference type="Proteomes" id="UP000287605">
    <property type="component" value="Unassembled WGS sequence"/>
</dbReference>
<comment type="caution">
    <text evidence="5">The sequence shown here is derived from an EMBL/GenBank/DDBJ whole genome shotgun (WGS) entry which is preliminary data.</text>
</comment>
<reference evidence="5 6" key="1">
    <citation type="submission" date="2017-05" db="EMBL/GenBank/DDBJ databases">
        <title>Vagococcus spp. assemblies.</title>
        <authorList>
            <person name="Gulvik C.A."/>
        </authorList>
    </citation>
    <scope>NUCLEOTIDE SEQUENCE [LARGE SCALE GENOMIC DNA]</scope>
    <source>
        <strain evidence="5 6">CCUG 51432</strain>
    </source>
</reference>
<dbReference type="InterPro" id="IPR017900">
    <property type="entry name" value="4Fe4S_Fe_S_CS"/>
</dbReference>
<keyword evidence="2" id="KW-0408">Iron</keyword>
<feature type="domain" description="4Fe-4S ferredoxin-type" evidence="4">
    <location>
        <begin position="171"/>
        <end position="203"/>
    </location>
</feature>
<dbReference type="PANTHER" id="PTHR43122">
    <property type="entry name" value="FERREDOXIN SUBUNIT OF PYRUVATE:FLAVODOXIN OXIDOREDUCTASE-RELATED"/>
    <property type="match status" value="1"/>
</dbReference>
<gene>
    <name evidence="5" type="ORF">CBF29_02225</name>
</gene>
<dbReference type="GO" id="GO:0046872">
    <property type="term" value="F:metal ion binding"/>
    <property type="evidence" value="ECO:0007669"/>
    <property type="project" value="UniProtKB-KW"/>
</dbReference>
<dbReference type="RefSeq" id="WP_126806832.1">
    <property type="nucleotide sequence ID" value="NZ_NGKA01000002.1"/>
</dbReference>
<accession>A0A430B4N4</accession>
<dbReference type="PROSITE" id="PS00198">
    <property type="entry name" value="4FE4S_FER_1"/>
    <property type="match status" value="1"/>
</dbReference>
<organism evidence="5 6">
    <name type="scientific">Vagococcus elongatus</name>
    <dbReference type="NCBI Taxonomy" id="180344"/>
    <lineage>
        <taxon>Bacteria</taxon>
        <taxon>Bacillati</taxon>
        <taxon>Bacillota</taxon>
        <taxon>Bacilli</taxon>
        <taxon>Lactobacillales</taxon>
        <taxon>Enterococcaceae</taxon>
        <taxon>Vagococcus</taxon>
    </lineage>
</organism>
<dbReference type="SUPFAM" id="SSF54862">
    <property type="entry name" value="4Fe-4S ferredoxins"/>
    <property type="match status" value="1"/>
</dbReference>
<name>A0A430B4N4_9ENTE</name>
<dbReference type="Pfam" id="PF12838">
    <property type="entry name" value="Fer4_7"/>
    <property type="match status" value="1"/>
</dbReference>
<proteinExistence type="predicted"/>
<dbReference type="InterPro" id="IPR029039">
    <property type="entry name" value="Flavoprotein-like_sf"/>
</dbReference>
<evidence type="ECO:0000256" key="1">
    <source>
        <dbReference type="ARBA" id="ARBA00022723"/>
    </source>
</evidence>
<dbReference type="SUPFAM" id="SSF52218">
    <property type="entry name" value="Flavoproteins"/>
    <property type="match status" value="1"/>
</dbReference>
<dbReference type="InterPro" id="IPR017896">
    <property type="entry name" value="4Fe4S_Fe-S-bd"/>
</dbReference>
<dbReference type="PANTHER" id="PTHR43122:SF1">
    <property type="entry name" value="IRON-SULFUR-BINDING PROTEIN"/>
    <property type="match status" value="1"/>
</dbReference>
<feature type="domain" description="4Fe-4S ferredoxin-type" evidence="4">
    <location>
        <begin position="207"/>
        <end position="231"/>
    </location>
</feature>
<keyword evidence="6" id="KW-1185">Reference proteome</keyword>